<dbReference type="SUPFAM" id="SSF46626">
    <property type="entry name" value="Cytochrome c"/>
    <property type="match status" value="2"/>
</dbReference>
<keyword evidence="10" id="KW-1185">Reference proteome</keyword>
<dbReference type="EMBL" id="JAMGBD010000002">
    <property type="protein sequence ID" value="MCL6684372.1"/>
    <property type="molecule type" value="Genomic_DNA"/>
</dbReference>
<keyword evidence="3 6" id="KW-0479">Metal-binding</keyword>
<evidence type="ECO:0000256" key="3">
    <source>
        <dbReference type="ARBA" id="ARBA00022723"/>
    </source>
</evidence>
<dbReference type="Gene3D" id="1.10.760.10">
    <property type="entry name" value="Cytochrome c-like domain"/>
    <property type="match status" value="2"/>
</dbReference>
<evidence type="ECO:0000313" key="9">
    <source>
        <dbReference type="EMBL" id="MCL6684372.1"/>
    </source>
</evidence>
<proteinExistence type="predicted"/>
<dbReference type="PANTHER" id="PTHR37823">
    <property type="entry name" value="CYTOCHROME C-553-LIKE"/>
    <property type="match status" value="1"/>
</dbReference>
<name>A0ABT0RP03_9SPHN</name>
<evidence type="ECO:0000259" key="8">
    <source>
        <dbReference type="PROSITE" id="PS51007"/>
    </source>
</evidence>
<dbReference type="PANTHER" id="PTHR37823:SF4">
    <property type="entry name" value="MENAQUINOL-CYTOCHROME C REDUCTASE CYTOCHROME B_C SUBUNIT"/>
    <property type="match status" value="1"/>
</dbReference>
<dbReference type="InterPro" id="IPR051811">
    <property type="entry name" value="Cytochrome_c550/c551-like"/>
</dbReference>
<dbReference type="PROSITE" id="PS51007">
    <property type="entry name" value="CYTC"/>
    <property type="match status" value="2"/>
</dbReference>
<evidence type="ECO:0000256" key="5">
    <source>
        <dbReference type="ARBA" id="ARBA00023004"/>
    </source>
</evidence>
<keyword evidence="1" id="KW-0813">Transport</keyword>
<evidence type="ECO:0000256" key="6">
    <source>
        <dbReference type="PROSITE-ProRule" id="PRU00433"/>
    </source>
</evidence>
<feature type="domain" description="Cytochrome c" evidence="8">
    <location>
        <begin position="54"/>
        <end position="146"/>
    </location>
</feature>
<feature type="domain" description="Cytochrome c" evidence="8">
    <location>
        <begin position="190"/>
        <end position="281"/>
    </location>
</feature>
<keyword evidence="7" id="KW-0812">Transmembrane</keyword>
<sequence>MRSALRWAGYLAGGVIVIAAVLAAYIWIASNRMLNGPFAAKHENLSGATPEMVADASRRLHVFGCISCHGDGMRGSLFIDDPHLAKLYAPNVSEIAGKATDQQLAAAIRQGIGVDGRALAIMPSAQFSRLTDGEVAALIAAVRKLPSGGAPTPARTIGAMGRLGVATGKFRTQPQLMADYVQQWPADLGPNYAKGRHLAATVCSECHGPALDGAEVKPGLKSPDLDIVGAYDLAAFTKLLRTGIPASGKKLTLMDEVARANFSHMTDEEIAELHAYLVGRAQRSN</sequence>
<protein>
    <submittedName>
        <fullName evidence="9">Cytochrome c</fullName>
    </submittedName>
</protein>
<keyword evidence="7" id="KW-1133">Transmembrane helix</keyword>
<evidence type="ECO:0000256" key="2">
    <source>
        <dbReference type="ARBA" id="ARBA00022617"/>
    </source>
</evidence>
<keyword evidence="2 6" id="KW-0349">Heme</keyword>
<evidence type="ECO:0000256" key="4">
    <source>
        <dbReference type="ARBA" id="ARBA00022982"/>
    </source>
</evidence>
<dbReference type="InterPro" id="IPR009056">
    <property type="entry name" value="Cyt_c-like_dom"/>
</dbReference>
<evidence type="ECO:0000313" key="10">
    <source>
        <dbReference type="Proteomes" id="UP001165363"/>
    </source>
</evidence>
<reference evidence="9" key="1">
    <citation type="submission" date="2022-05" db="EMBL/GenBank/DDBJ databases">
        <authorList>
            <person name="Jo J.-H."/>
            <person name="Im W.-T."/>
        </authorList>
    </citation>
    <scope>NUCLEOTIDE SEQUENCE</scope>
    <source>
        <strain evidence="9">SE158</strain>
    </source>
</reference>
<dbReference type="Proteomes" id="UP001165363">
    <property type="component" value="Unassembled WGS sequence"/>
</dbReference>
<organism evidence="9 10">
    <name type="scientific">Sphingomonas alba</name>
    <dbReference type="NCBI Taxonomy" id="2908208"/>
    <lineage>
        <taxon>Bacteria</taxon>
        <taxon>Pseudomonadati</taxon>
        <taxon>Pseudomonadota</taxon>
        <taxon>Alphaproteobacteria</taxon>
        <taxon>Sphingomonadales</taxon>
        <taxon>Sphingomonadaceae</taxon>
        <taxon>Sphingomonas</taxon>
    </lineage>
</organism>
<keyword evidence="4" id="KW-0249">Electron transport</keyword>
<dbReference type="Pfam" id="PF13442">
    <property type="entry name" value="Cytochrome_CBB3"/>
    <property type="match status" value="1"/>
</dbReference>
<comment type="caution">
    <text evidence="9">The sequence shown here is derived from an EMBL/GenBank/DDBJ whole genome shotgun (WGS) entry which is preliminary data.</text>
</comment>
<evidence type="ECO:0000256" key="7">
    <source>
        <dbReference type="SAM" id="Phobius"/>
    </source>
</evidence>
<keyword evidence="5 6" id="KW-0408">Iron</keyword>
<evidence type="ECO:0000256" key="1">
    <source>
        <dbReference type="ARBA" id="ARBA00022448"/>
    </source>
</evidence>
<keyword evidence="7" id="KW-0472">Membrane</keyword>
<dbReference type="RefSeq" id="WP_249848787.1">
    <property type="nucleotide sequence ID" value="NZ_JAMGBD010000002.1"/>
</dbReference>
<feature type="transmembrane region" description="Helical" evidence="7">
    <location>
        <begin position="7"/>
        <end position="28"/>
    </location>
</feature>
<accession>A0ABT0RP03</accession>
<dbReference type="InterPro" id="IPR036909">
    <property type="entry name" value="Cyt_c-like_dom_sf"/>
</dbReference>
<dbReference type="Pfam" id="PF00034">
    <property type="entry name" value="Cytochrom_C"/>
    <property type="match status" value="1"/>
</dbReference>
<gene>
    <name evidence="9" type="ORF">LZ536_10755</name>
</gene>